<evidence type="ECO:0000313" key="2">
    <source>
        <dbReference type="EMBL" id="HFM97888.1"/>
    </source>
</evidence>
<dbReference type="SUPFAM" id="SSF52833">
    <property type="entry name" value="Thioredoxin-like"/>
    <property type="match status" value="1"/>
</dbReference>
<dbReference type="InterPro" id="IPR012336">
    <property type="entry name" value="Thioredoxin-like_fold"/>
</dbReference>
<dbReference type="InterPro" id="IPR036249">
    <property type="entry name" value="Thioredoxin-like_sf"/>
</dbReference>
<name>A0A7C3KE58_9CYAN</name>
<protein>
    <submittedName>
        <fullName evidence="2">Glutathione reductase</fullName>
    </submittedName>
</protein>
<organism evidence="2">
    <name type="scientific">Oscillatoriales cyanobacterium SpSt-418</name>
    <dbReference type="NCBI Taxonomy" id="2282169"/>
    <lineage>
        <taxon>Bacteria</taxon>
        <taxon>Bacillati</taxon>
        <taxon>Cyanobacteriota</taxon>
        <taxon>Cyanophyceae</taxon>
        <taxon>Oscillatoriophycideae</taxon>
        <taxon>Oscillatoriales</taxon>
    </lineage>
</organism>
<evidence type="ECO:0000259" key="1">
    <source>
        <dbReference type="Pfam" id="PF13462"/>
    </source>
</evidence>
<dbReference type="EMBL" id="DSRU01000120">
    <property type="protein sequence ID" value="HFM97888.1"/>
    <property type="molecule type" value="Genomic_DNA"/>
</dbReference>
<comment type="caution">
    <text evidence="2">The sequence shown here is derived from an EMBL/GenBank/DDBJ whole genome shotgun (WGS) entry which is preliminary data.</text>
</comment>
<accession>A0A7C3KE58</accession>
<dbReference type="Gene3D" id="3.40.30.10">
    <property type="entry name" value="Glutaredoxin"/>
    <property type="match status" value="1"/>
</dbReference>
<dbReference type="PANTHER" id="PTHR33875:SF2">
    <property type="entry name" value="ACR183CP"/>
    <property type="match status" value="1"/>
</dbReference>
<sequence length="192" mass="22039">MTIPIPTRPSGYQRGPCDALVQVEAFLDIECPFSKKAWSTLVAIADEYVDREVRFTLHPVVLANHRQSWDVTKVAVILAADDPVRFWDVFNYLYERQDQYTEAALLQQTHVDLYNLLAQFAAEYSDWQDETEFIRQLTSDRVEQETKVPIRYAISRSVWSTPTFFINGSEASQLSSSSSLADWKSILDPLLP</sequence>
<dbReference type="Pfam" id="PF13462">
    <property type="entry name" value="Thioredoxin_4"/>
    <property type="match status" value="1"/>
</dbReference>
<dbReference type="AlphaFoldDB" id="A0A7C3KE58"/>
<gene>
    <name evidence="2" type="ORF">ENR64_08980</name>
</gene>
<feature type="domain" description="Thioredoxin-like fold" evidence="1">
    <location>
        <begin position="14"/>
        <end position="188"/>
    </location>
</feature>
<dbReference type="PANTHER" id="PTHR33875">
    <property type="entry name" value="OS09G0542200 PROTEIN"/>
    <property type="match status" value="1"/>
</dbReference>
<reference evidence="2" key="1">
    <citation type="journal article" date="2020" name="mSystems">
        <title>Genome- and Community-Level Interaction Insights into Carbon Utilization and Element Cycling Functions of Hydrothermarchaeota in Hydrothermal Sediment.</title>
        <authorList>
            <person name="Zhou Z."/>
            <person name="Liu Y."/>
            <person name="Xu W."/>
            <person name="Pan J."/>
            <person name="Luo Z.H."/>
            <person name="Li M."/>
        </authorList>
    </citation>
    <scope>NUCLEOTIDE SEQUENCE [LARGE SCALE GENOMIC DNA]</scope>
    <source>
        <strain evidence="2">SpSt-418</strain>
    </source>
</reference>
<proteinExistence type="predicted"/>